<protein>
    <submittedName>
        <fullName evidence="1">Uncharacterized protein</fullName>
    </submittedName>
</protein>
<comment type="caution">
    <text evidence="1">The sequence shown here is derived from an EMBL/GenBank/DDBJ whole genome shotgun (WGS) entry which is preliminary data.</text>
</comment>
<accession>A0ACC0ARY2</accession>
<organism evidence="1 2">
    <name type="scientific">Catharanthus roseus</name>
    <name type="common">Madagascar periwinkle</name>
    <name type="synonym">Vinca rosea</name>
    <dbReference type="NCBI Taxonomy" id="4058"/>
    <lineage>
        <taxon>Eukaryota</taxon>
        <taxon>Viridiplantae</taxon>
        <taxon>Streptophyta</taxon>
        <taxon>Embryophyta</taxon>
        <taxon>Tracheophyta</taxon>
        <taxon>Spermatophyta</taxon>
        <taxon>Magnoliopsida</taxon>
        <taxon>eudicotyledons</taxon>
        <taxon>Gunneridae</taxon>
        <taxon>Pentapetalae</taxon>
        <taxon>asterids</taxon>
        <taxon>lamiids</taxon>
        <taxon>Gentianales</taxon>
        <taxon>Apocynaceae</taxon>
        <taxon>Rauvolfioideae</taxon>
        <taxon>Vinceae</taxon>
        <taxon>Catharanthinae</taxon>
        <taxon>Catharanthus</taxon>
    </lineage>
</organism>
<proteinExistence type="predicted"/>
<evidence type="ECO:0000313" key="1">
    <source>
        <dbReference type="EMBL" id="KAI5663640.1"/>
    </source>
</evidence>
<evidence type="ECO:0000313" key="2">
    <source>
        <dbReference type="Proteomes" id="UP001060085"/>
    </source>
</evidence>
<dbReference type="EMBL" id="CM044705">
    <property type="protein sequence ID" value="KAI5663640.1"/>
    <property type="molecule type" value="Genomic_DNA"/>
</dbReference>
<name>A0ACC0ARY2_CATRO</name>
<reference evidence="2" key="1">
    <citation type="journal article" date="2023" name="Nat. Plants">
        <title>Single-cell RNA sequencing provides a high-resolution roadmap for understanding the multicellular compartmentation of specialized metabolism.</title>
        <authorList>
            <person name="Sun S."/>
            <person name="Shen X."/>
            <person name="Li Y."/>
            <person name="Li Y."/>
            <person name="Wang S."/>
            <person name="Li R."/>
            <person name="Zhang H."/>
            <person name="Shen G."/>
            <person name="Guo B."/>
            <person name="Wei J."/>
            <person name="Xu J."/>
            <person name="St-Pierre B."/>
            <person name="Chen S."/>
            <person name="Sun C."/>
        </authorList>
    </citation>
    <scope>NUCLEOTIDE SEQUENCE [LARGE SCALE GENOMIC DNA]</scope>
</reference>
<gene>
    <name evidence="1" type="ORF">M9H77_22963</name>
</gene>
<sequence length="503" mass="57290">MQGRNTVEEVLFLSAIWDYTVFYRNREDSNMLSDIVVAHPTSIEMLRTWPYVLIMDTTCKTNKYNMPLLEVVGITPTGKNFTVASAFMRNEQATTCWTKSHMHFGVETTNRAESEHSVLKLWLSTCHDIKASLEFSKTKEKHNTKSNHIFYIVSNKISHLALKKIWSEITSAAGIYDDPKNKCGHYLRTPHGLPCACELITRFDHVLPIQLHDIDVFWRTLEIGGPHASARQQDMDSEMRSLTDLLHQISTGPISKVREMCRLAKGKSSRSVSGSGTGSGSLPGSGSGSGSRGRGRPPRAPRERGRGRDRGRNNLSAAKHASSCSTFPYTNAFPAFIYPFINNWKNVIGDGNCGYRVVADFVFGDEYQWPEVHRRMLYELEHSTNLYVNLVGSEERVNELVHRINWLVDGPAPYAYWFETPDSLYIVLGSTTVLPLYSYSNRPEGTLVIGFLIEERHFIQLNDMCPIPPLHVQWIHHRSKWVSNWADLYQHRIADWNARVARN</sequence>
<dbReference type="Proteomes" id="UP001060085">
    <property type="component" value="Linkage Group LG05"/>
</dbReference>
<keyword evidence="2" id="KW-1185">Reference proteome</keyword>